<name>A0A4U5TXL1_COLLU</name>
<dbReference type="Pfam" id="PF15027">
    <property type="entry name" value="MGT5A_N"/>
    <property type="match status" value="1"/>
</dbReference>
<evidence type="ECO:0000259" key="4">
    <source>
        <dbReference type="Pfam" id="PF15027"/>
    </source>
</evidence>
<dbReference type="PANTHER" id="PTHR46941:SF1">
    <property type="entry name" value="COILED-COIL DOMAIN-CONTAINING PROTEIN 126"/>
    <property type="match status" value="1"/>
</dbReference>
<accession>A0A4U5TXL1</accession>
<dbReference type="STRING" id="240159.A0A4U5TXL1"/>
<keyword evidence="5" id="KW-0328">Glycosyltransferase</keyword>
<dbReference type="PANTHER" id="PTHR46941">
    <property type="entry name" value="COILED-COIL DOMAIN-CONTAINING PROTEIN 126"/>
    <property type="match status" value="1"/>
</dbReference>
<keyword evidence="3" id="KW-0325">Glycoprotein</keyword>
<evidence type="ECO:0000256" key="2">
    <source>
        <dbReference type="ARBA" id="ARBA00022525"/>
    </source>
</evidence>
<evidence type="ECO:0000313" key="5">
    <source>
        <dbReference type="EMBL" id="TKS66220.1"/>
    </source>
</evidence>
<keyword evidence="5" id="KW-0808">Transferase</keyword>
<protein>
    <submittedName>
        <fullName evidence="5">Alpha-1,6-mannosylglycoprotein 6-beta-N-acetylglucosaminyltransferase A</fullName>
    </submittedName>
</protein>
<evidence type="ECO:0000313" key="6">
    <source>
        <dbReference type="Proteomes" id="UP000298787"/>
    </source>
</evidence>
<evidence type="ECO:0000256" key="1">
    <source>
        <dbReference type="ARBA" id="ARBA00004613"/>
    </source>
</evidence>
<feature type="domain" description="MGT5A-like N-terminal" evidence="4">
    <location>
        <begin position="148"/>
        <end position="279"/>
    </location>
</feature>
<organism evidence="5 6">
    <name type="scientific">Collichthys lucidus</name>
    <name type="common">Big head croaker</name>
    <name type="synonym">Sciaena lucida</name>
    <dbReference type="NCBI Taxonomy" id="240159"/>
    <lineage>
        <taxon>Eukaryota</taxon>
        <taxon>Metazoa</taxon>
        <taxon>Chordata</taxon>
        <taxon>Craniata</taxon>
        <taxon>Vertebrata</taxon>
        <taxon>Euteleostomi</taxon>
        <taxon>Actinopterygii</taxon>
        <taxon>Neopterygii</taxon>
        <taxon>Teleostei</taxon>
        <taxon>Neoteleostei</taxon>
        <taxon>Acanthomorphata</taxon>
        <taxon>Eupercaria</taxon>
        <taxon>Sciaenidae</taxon>
        <taxon>Collichthys</taxon>
    </lineage>
</organism>
<dbReference type="AlphaFoldDB" id="A0A4U5TXL1"/>
<reference evidence="5 6" key="1">
    <citation type="submission" date="2019-01" db="EMBL/GenBank/DDBJ databases">
        <title>Genome Assembly of Collichthys lucidus.</title>
        <authorList>
            <person name="Cai M."/>
            <person name="Xiao S."/>
        </authorList>
    </citation>
    <scope>NUCLEOTIDE SEQUENCE [LARGE SCALE GENOMIC DNA]</scope>
    <source>
        <strain evidence="5">JT15FE1705JMU</strain>
        <tissue evidence="5">Muscle</tissue>
    </source>
</reference>
<keyword evidence="2" id="KW-0964">Secreted</keyword>
<keyword evidence="6" id="KW-1185">Reference proteome</keyword>
<dbReference type="InterPro" id="IPR027833">
    <property type="entry name" value="MGT5A-like_N"/>
</dbReference>
<comment type="subcellular location">
    <subcellularLocation>
        <location evidence="1">Secreted</location>
    </subcellularLocation>
</comment>
<evidence type="ECO:0000256" key="3">
    <source>
        <dbReference type="ARBA" id="ARBA00023180"/>
    </source>
</evidence>
<dbReference type="GO" id="GO:0005576">
    <property type="term" value="C:extracellular region"/>
    <property type="evidence" value="ECO:0007669"/>
    <property type="project" value="UniProtKB-SubCell"/>
</dbReference>
<dbReference type="Proteomes" id="UP000298787">
    <property type="component" value="Chromosome 1"/>
</dbReference>
<dbReference type="InterPro" id="IPR042759">
    <property type="entry name" value="CCDC126"/>
</dbReference>
<dbReference type="EMBL" id="CM014078">
    <property type="protein sequence ID" value="TKS66220.1"/>
    <property type="molecule type" value="Genomic_DNA"/>
</dbReference>
<dbReference type="GO" id="GO:0016020">
    <property type="term" value="C:membrane"/>
    <property type="evidence" value="ECO:0007669"/>
    <property type="project" value="TreeGrafter"/>
</dbReference>
<dbReference type="GO" id="GO:0016757">
    <property type="term" value="F:glycosyltransferase activity"/>
    <property type="evidence" value="ECO:0007669"/>
    <property type="project" value="UniProtKB-KW"/>
</dbReference>
<gene>
    <name evidence="5" type="ORF">D9C73_000276</name>
</gene>
<sequence>MLHWQEIVARVCGDEVVELLQEEEGGRLDGEPAEAAVVVVVVEGSEGELGCVDGCHAGKWNTWPFCRNLTPPWHCRSFPPIALLYSRPTVRKLCELQSLDASGRTQSPEMLLSDEDGSEKEIAPTHVSHPLPPLPENPLCQVSMATPFLWKLSSQKLGFFLVSFGFIWGMMLLHFTIQQRASHENSAVLRQQILDLSKRYIKALAEENQSVMDGPYVGTMTAYDLKKTLAVLLDNIMLRLGKLESKVENIYNGTGGNLTNGTSTATPSATNAEKVNVAGIALGLVVLLHLAKDNGHRSPPYRIETSRCGLGWRSAGGRWDWVQQASLRRLVLPRLADVANQPPQQCFICGPGPMAWKLKDELQGLNVNNGKGQGQGFCWGLQVP</sequence>
<proteinExistence type="predicted"/>